<keyword evidence="3" id="KW-0804">Transcription</keyword>
<dbReference type="GO" id="GO:0003700">
    <property type="term" value="F:DNA-binding transcription factor activity"/>
    <property type="evidence" value="ECO:0007669"/>
    <property type="project" value="InterPro"/>
</dbReference>
<evidence type="ECO:0000313" key="5">
    <source>
        <dbReference type="EMBL" id="PZF71629.1"/>
    </source>
</evidence>
<dbReference type="InterPro" id="IPR037923">
    <property type="entry name" value="HTH-like"/>
</dbReference>
<dbReference type="InterPro" id="IPR009057">
    <property type="entry name" value="Homeodomain-like_sf"/>
</dbReference>
<dbReference type="Pfam" id="PF12833">
    <property type="entry name" value="HTH_18"/>
    <property type="match status" value="1"/>
</dbReference>
<name>A0A2W2B5Z4_9BACT</name>
<feature type="domain" description="HTH araC/xylS-type" evidence="4">
    <location>
        <begin position="168"/>
        <end position="266"/>
    </location>
</feature>
<dbReference type="RefSeq" id="WP_111000003.1">
    <property type="nucleotide sequence ID" value="NZ_QKTW01000022.1"/>
</dbReference>
<evidence type="ECO:0000313" key="6">
    <source>
        <dbReference type="Proteomes" id="UP000248745"/>
    </source>
</evidence>
<dbReference type="EMBL" id="QKTW01000022">
    <property type="protein sequence ID" value="PZF71629.1"/>
    <property type="molecule type" value="Genomic_DNA"/>
</dbReference>
<accession>A0A2W2B5Z4</accession>
<evidence type="ECO:0000256" key="2">
    <source>
        <dbReference type="ARBA" id="ARBA00023125"/>
    </source>
</evidence>
<gene>
    <name evidence="5" type="ORF">DN068_16280</name>
</gene>
<keyword evidence="2" id="KW-0238">DNA-binding</keyword>
<dbReference type="InterPro" id="IPR014710">
    <property type="entry name" value="RmlC-like_jellyroll"/>
</dbReference>
<keyword evidence="1" id="KW-0805">Transcription regulation</keyword>
<dbReference type="OrthoDB" id="2585681at2"/>
<dbReference type="Gene3D" id="2.60.120.10">
    <property type="entry name" value="Jelly Rolls"/>
    <property type="match status" value="1"/>
</dbReference>
<comment type="caution">
    <text evidence="5">The sequence shown here is derived from an EMBL/GenBank/DDBJ whole genome shotgun (WGS) entry which is preliminary data.</text>
</comment>
<evidence type="ECO:0000256" key="1">
    <source>
        <dbReference type="ARBA" id="ARBA00023015"/>
    </source>
</evidence>
<dbReference type="AlphaFoldDB" id="A0A2W2B5Z4"/>
<evidence type="ECO:0000256" key="3">
    <source>
        <dbReference type="ARBA" id="ARBA00023163"/>
    </source>
</evidence>
<dbReference type="Proteomes" id="UP000248745">
    <property type="component" value="Unassembled WGS sequence"/>
</dbReference>
<dbReference type="Gene3D" id="1.10.10.60">
    <property type="entry name" value="Homeodomain-like"/>
    <property type="match status" value="1"/>
</dbReference>
<dbReference type="GO" id="GO:0043565">
    <property type="term" value="F:sequence-specific DNA binding"/>
    <property type="evidence" value="ECO:0007669"/>
    <property type="project" value="InterPro"/>
</dbReference>
<organism evidence="5 6">
    <name type="scientific">Taibaiella soli</name>
    <dbReference type="NCBI Taxonomy" id="1649169"/>
    <lineage>
        <taxon>Bacteria</taxon>
        <taxon>Pseudomonadati</taxon>
        <taxon>Bacteroidota</taxon>
        <taxon>Chitinophagia</taxon>
        <taxon>Chitinophagales</taxon>
        <taxon>Chitinophagaceae</taxon>
        <taxon>Taibaiella</taxon>
    </lineage>
</organism>
<dbReference type="PANTHER" id="PTHR43280">
    <property type="entry name" value="ARAC-FAMILY TRANSCRIPTIONAL REGULATOR"/>
    <property type="match status" value="1"/>
</dbReference>
<reference evidence="5 6" key="1">
    <citation type="submission" date="2018-06" db="EMBL/GenBank/DDBJ databases">
        <title>Mucibacter soli gen. nov., sp. nov., a new member of the family Chitinophagaceae producing mucin.</title>
        <authorList>
            <person name="Kim M.-K."/>
            <person name="Park S."/>
            <person name="Kim T.-S."/>
            <person name="Joung Y."/>
            <person name="Han J.-H."/>
            <person name="Kim S.B."/>
        </authorList>
    </citation>
    <scope>NUCLEOTIDE SEQUENCE [LARGE SCALE GENOMIC DNA]</scope>
    <source>
        <strain evidence="5 6">R1-15</strain>
    </source>
</reference>
<sequence length="266" mass="30518">MHPFLQIKDKSDQGKFLKVSRFRKDIRKTEPHKHNSYVELVYLSGGEGTHTIDHCCYQVQPPVIFLIRREQVHHWELTTEPDGFVMILKKAFLDQSLDGELKSLLTQLSSFPCLLVKDFHSIEQFFELLATETNVTVQEGLLKALLAKILDVSDPLSNSRNKDADLFEAFRELLSQNVGLRNSVGYYAEQLHTTPQNLNALCRKSLNVSASELLSEYIISEAKRLLLYTGNSVAEVAYLLGFKDASHFVKYFKRYTLNTPTTFRKQ</sequence>
<dbReference type="SUPFAM" id="SSF46689">
    <property type="entry name" value="Homeodomain-like"/>
    <property type="match status" value="1"/>
</dbReference>
<dbReference type="InterPro" id="IPR018060">
    <property type="entry name" value="HTH_AraC"/>
</dbReference>
<keyword evidence="6" id="KW-1185">Reference proteome</keyword>
<dbReference type="InterPro" id="IPR003313">
    <property type="entry name" value="AraC-bd"/>
</dbReference>
<evidence type="ECO:0000259" key="4">
    <source>
        <dbReference type="PROSITE" id="PS01124"/>
    </source>
</evidence>
<protein>
    <submittedName>
        <fullName evidence="5">AraC family transcriptional regulator</fullName>
    </submittedName>
</protein>
<proteinExistence type="predicted"/>
<dbReference type="PROSITE" id="PS01124">
    <property type="entry name" value="HTH_ARAC_FAMILY_2"/>
    <property type="match status" value="1"/>
</dbReference>
<dbReference type="Pfam" id="PF02311">
    <property type="entry name" value="AraC_binding"/>
    <property type="match status" value="1"/>
</dbReference>
<dbReference type="SMART" id="SM00342">
    <property type="entry name" value="HTH_ARAC"/>
    <property type="match status" value="1"/>
</dbReference>
<dbReference type="SUPFAM" id="SSF51215">
    <property type="entry name" value="Regulatory protein AraC"/>
    <property type="match status" value="1"/>
</dbReference>
<dbReference type="PANTHER" id="PTHR43280:SF32">
    <property type="entry name" value="TRANSCRIPTIONAL REGULATORY PROTEIN"/>
    <property type="match status" value="1"/>
</dbReference>